<reference evidence="1 2" key="1">
    <citation type="journal article" date="2019" name="Nat. Commun.">
        <title>A new type of DNA phosphorothioation-based antiviral system in archaea.</title>
        <authorList>
            <person name="Xiong L."/>
            <person name="Liu S."/>
            <person name="Chen S."/>
            <person name="Xiao Y."/>
            <person name="Zhu B."/>
            <person name="Gao Y."/>
            <person name="Zhang Y."/>
            <person name="Chen B."/>
            <person name="Luo J."/>
            <person name="Deng Z."/>
            <person name="Chen X."/>
            <person name="Wang L."/>
            <person name="Chen S."/>
        </authorList>
    </citation>
    <scope>NUCLEOTIDE SEQUENCE [LARGE SCALE GENOMIC DNA]</scope>
    <source>
        <strain evidence="1 2">CGMCC 1.10331</strain>
    </source>
</reference>
<evidence type="ECO:0000313" key="1">
    <source>
        <dbReference type="EMBL" id="QCC47537.1"/>
    </source>
</evidence>
<accession>A0A4D6H3Z5</accession>
<proteinExistence type="predicted"/>
<dbReference type="AlphaFoldDB" id="A0A4D6H3Z5"/>
<dbReference type="Proteomes" id="UP000296733">
    <property type="component" value="Chromosome"/>
</dbReference>
<sequence length="288" mass="31820">MVGMSSDVRGATDFDIGSDAAELAGILDDPAVRELLDDRPETLELRPAMRTLTTDQRDLLAELIAGFDDRRSFVEWGLRALVHTLGEFSAEWIATALSSRADLSILIDEYPAPDTRPALNGDRAIRIRVALATADFVPACRDAQRRLRFKSREWTPGEYDGGLPDGKDQRHPGMMPALTEISERLTWALGEFLEGFESRTTLLIWYSETIEGSFVELDGGFVEQAILDRPALADDILIEPAGPEASELRLVLAADEVLPAAARAVDERIEHANEFVEEEQTASNRPSL</sequence>
<dbReference type="EMBL" id="CP031311">
    <property type="protein sequence ID" value="QCC47537.1"/>
    <property type="molecule type" value="Genomic_DNA"/>
</dbReference>
<organism evidence="1 2">
    <name type="scientific">Halobellus limi</name>
    <dbReference type="NCBI Taxonomy" id="699433"/>
    <lineage>
        <taxon>Archaea</taxon>
        <taxon>Methanobacteriati</taxon>
        <taxon>Methanobacteriota</taxon>
        <taxon>Stenosarchaea group</taxon>
        <taxon>Halobacteria</taxon>
        <taxon>Halobacteriales</taxon>
        <taxon>Haloferacaceae</taxon>
        <taxon>Halobellus</taxon>
    </lineage>
</organism>
<protein>
    <submittedName>
        <fullName evidence="1">Uncharacterized protein</fullName>
    </submittedName>
</protein>
<evidence type="ECO:0000313" key="2">
    <source>
        <dbReference type="Proteomes" id="UP000296733"/>
    </source>
</evidence>
<dbReference type="KEGG" id="hlm:DV707_07600"/>
<gene>
    <name evidence="1" type="ORF">DV707_07600</name>
</gene>
<name>A0A4D6H3Z5_9EURY</name>